<name>A0A834SPT1_9FABA</name>
<sequence length="24" mass="2716">MAKVLQFCQNGRAFAFLDTEGLKK</sequence>
<feature type="domain" description="T-ag OBD" evidence="1">
    <location>
        <begin position="1"/>
        <end position="24"/>
    </location>
</feature>
<evidence type="ECO:0000259" key="1">
    <source>
        <dbReference type="PROSITE" id="PS51287"/>
    </source>
</evidence>
<protein>
    <recommendedName>
        <fullName evidence="1">T-ag OBD domain-containing protein</fullName>
    </recommendedName>
</protein>
<dbReference type="InterPro" id="IPR003133">
    <property type="entry name" value="T_Ag_DNA-bd"/>
</dbReference>
<organism evidence="2 3">
    <name type="scientific">Senna tora</name>
    <dbReference type="NCBI Taxonomy" id="362788"/>
    <lineage>
        <taxon>Eukaryota</taxon>
        <taxon>Viridiplantae</taxon>
        <taxon>Streptophyta</taxon>
        <taxon>Embryophyta</taxon>
        <taxon>Tracheophyta</taxon>
        <taxon>Spermatophyta</taxon>
        <taxon>Magnoliopsida</taxon>
        <taxon>eudicotyledons</taxon>
        <taxon>Gunneridae</taxon>
        <taxon>Pentapetalae</taxon>
        <taxon>rosids</taxon>
        <taxon>fabids</taxon>
        <taxon>Fabales</taxon>
        <taxon>Fabaceae</taxon>
        <taxon>Caesalpinioideae</taxon>
        <taxon>Cassia clade</taxon>
        <taxon>Senna</taxon>
    </lineage>
</organism>
<keyword evidence="3" id="KW-1185">Reference proteome</keyword>
<dbReference type="GO" id="GO:0006260">
    <property type="term" value="P:DNA replication"/>
    <property type="evidence" value="ECO:0007669"/>
    <property type="project" value="InterPro"/>
</dbReference>
<gene>
    <name evidence="2" type="ORF">G2W53_043983</name>
</gene>
<dbReference type="EMBL" id="JAAIUW010000013">
    <property type="protein sequence ID" value="KAF7804872.1"/>
    <property type="molecule type" value="Genomic_DNA"/>
</dbReference>
<accession>A0A834SPT1</accession>
<proteinExistence type="predicted"/>
<dbReference type="GO" id="GO:0003688">
    <property type="term" value="F:DNA replication origin binding"/>
    <property type="evidence" value="ECO:0007669"/>
    <property type="project" value="InterPro"/>
</dbReference>
<dbReference type="Proteomes" id="UP000634136">
    <property type="component" value="Unassembled WGS sequence"/>
</dbReference>
<dbReference type="AlphaFoldDB" id="A0A834SPT1"/>
<dbReference type="PROSITE" id="PS51287">
    <property type="entry name" value="T_AG_OBD"/>
    <property type="match status" value="1"/>
</dbReference>
<evidence type="ECO:0000313" key="3">
    <source>
        <dbReference type="Proteomes" id="UP000634136"/>
    </source>
</evidence>
<evidence type="ECO:0000313" key="2">
    <source>
        <dbReference type="EMBL" id="KAF7804872.1"/>
    </source>
</evidence>
<comment type="caution">
    <text evidence="2">The sequence shown here is derived from an EMBL/GenBank/DDBJ whole genome shotgun (WGS) entry which is preliminary data.</text>
</comment>
<reference evidence="2" key="1">
    <citation type="submission" date="2020-09" db="EMBL/GenBank/DDBJ databases">
        <title>Genome-Enabled Discovery of Anthraquinone Biosynthesis in Senna tora.</title>
        <authorList>
            <person name="Kang S.-H."/>
            <person name="Pandey R.P."/>
            <person name="Lee C.-M."/>
            <person name="Sim J.-S."/>
            <person name="Jeong J.-T."/>
            <person name="Choi B.-S."/>
            <person name="Jung M."/>
            <person name="Ginzburg D."/>
            <person name="Zhao K."/>
            <person name="Won S.Y."/>
            <person name="Oh T.-J."/>
            <person name="Yu Y."/>
            <person name="Kim N.-H."/>
            <person name="Lee O.R."/>
            <person name="Lee T.-H."/>
            <person name="Bashyal P."/>
            <person name="Kim T.-S."/>
            <person name="Lee W.-H."/>
            <person name="Kawkins C."/>
            <person name="Kim C.-K."/>
            <person name="Kim J.S."/>
            <person name="Ahn B.O."/>
            <person name="Rhee S.Y."/>
            <person name="Sohng J.K."/>
        </authorList>
    </citation>
    <scope>NUCLEOTIDE SEQUENCE</scope>
    <source>
        <tissue evidence="2">Leaf</tissue>
    </source>
</reference>